<dbReference type="InterPro" id="IPR031165">
    <property type="entry name" value="GNAT_YJDJ"/>
</dbReference>
<dbReference type="AlphaFoldDB" id="A0A4S8Q953"/>
<feature type="domain" description="N-acetyltransferase" evidence="1">
    <location>
        <begin position="6"/>
        <end position="94"/>
    </location>
</feature>
<sequence length="95" mass="10307">MQITSEEAGSGGRYVGRVEGIEQPAIMTFSRASASLIIIDHTEVPADMRGTGAGQALAEHAVAEARKGGWKIIPLCPFMKAQMDRHPDWNDVRKS</sequence>
<dbReference type="Pfam" id="PF14542">
    <property type="entry name" value="Acetyltransf_CG"/>
    <property type="match status" value="1"/>
</dbReference>
<protein>
    <submittedName>
        <fullName evidence="2">N-acetyltransferase</fullName>
    </submittedName>
</protein>
<organism evidence="2 3">
    <name type="scientific">Rhizobium rosettiformans W3</name>
    <dbReference type="NCBI Taxonomy" id="538378"/>
    <lineage>
        <taxon>Bacteria</taxon>
        <taxon>Pseudomonadati</taxon>
        <taxon>Pseudomonadota</taxon>
        <taxon>Alphaproteobacteria</taxon>
        <taxon>Hyphomicrobiales</taxon>
        <taxon>Rhizobiaceae</taxon>
        <taxon>Rhizobium/Agrobacterium group</taxon>
        <taxon>Rhizobium</taxon>
    </lineage>
</organism>
<name>A0A4S8Q953_9HYPH</name>
<gene>
    <name evidence="2" type="ORF">FAA86_02770</name>
</gene>
<evidence type="ECO:0000259" key="1">
    <source>
        <dbReference type="PROSITE" id="PS51729"/>
    </source>
</evidence>
<accession>A0A4S8Q953</accession>
<dbReference type="PANTHER" id="PTHR31435:SF10">
    <property type="entry name" value="BSR4717 PROTEIN"/>
    <property type="match status" value="1"/>
</dbReference>
<keyword evidence="2" id="KW-0808">Transferase</keyword>
<dbReference type="PANTHER" id="PTHR31435">
    <property type="entry name" value="PROTEIN NATD1"/>
    <property type="match status" value="1"/>
</dbReference>
<proteinExistence type="predicted"/>
<dbReference type="GO" id="GO:0016740">
    <property type="term" value="F:transferase activity"/>
    <property type="evidence" value="ECO:0007669"/>
    <property type="project" value="UniProtKB-KW"/>
</dbReference>
<dbReference type="Gene3D" id="3.40.630.30">
    <property type="match status" value="1"/>
</dbReference>
<dbReference type="PROSITE" id="PS51729">
    <property type="entry name" value="GNAT_YJDJ"/>
    <property type="match status" value="1"/>
</dbReference>
<dbReference type="InterPro" id="IPR045057">
    <property type="entry name" value="Gcn5-rel_NAT"/>
</dbReference>
<evidence type="ECO:0000313" key="3">
    <source>
        <dbReference type="Proteomes" id="UP000307378"/>
    </source>
</evidence>
<evidence type="ECO:0000313" key="2">
    <source>
        <dbReference type="EMBL" id="THV39302.1"/>
    </source>
</evidence>
<dbReference type="SUPFAM" id="SSF55729">
    <property type="entry name" value="Acyl-CoA N-acyltransferases (Nat)"/>
    <property type="match status" value="1"/>
</dbReference>
<reference evidence="2 3" key="1">
    <citation type="submission" date="2019-04" db="EMBL/GenBank/DDBJ databases">
        <title>genome sequence of strain W3.</title>
        <authorList>
            <person name="Gao J."/>
            <person name="Sun J."/>
        </authorList>
    </citation>
    <scope>NUCLEOTIDE SEQUENCE [LARGE SCALE GENOMIC DNA]</scope>
    <source>
        <strain evidence="2 3">W3</strain>
    </source>
</reference>
<comment type="caution">
    <text evidence="2">The sequence shown here is derived from an EMBL/GenBank/DDBJ whole genome shotgun (WGS) entry which is preliminary data.</text>
</comment>
<dbReference type="InterPro" id="IPR016181">
    <property type="entry name" value="Acyl_CoA_acyltransferase"/>
</dbReference>
<dbReference type="EMBL" id="STGU01000001">
    <property type="protein sequence ID" value="THV39302.1"/>
    <property type="molecule type" value="Genomic_DNA"/>
</dbReference>
<dbReference type="Proteomes" id="UP000307378">
    <property type="component" value="Unassembled WGS sequence"/>
</dbReference>
<dbReference type="RefSeq" id="WP_136538239.1">
    <property type="nucleotide sequence ID" value="NZ_STGU01000001.1"/>
</dbReference>